<dbReference type="EMBL" id="JARBJD010000017">
    <property type="protein sequence ID" value="KAK2961297.1"/>
    <property type="molecule type" value="Genomic_DNA"/>
</dbReference>
<evidence type="ECO:0000313" key="4">
    <source>
        <dbReference type="Proteomes" id="UP001281761"/>
    </source>
</evidence>
<feature type="transmembrane region" description="Helical" evidence="1">
    <location>
        <begin position="123"/>
        <end position="147"/>
    </location>
</feature>
<feature type="transmembrane region" description="Helical" evidence="1">
    <location>
        <begin position="406"/>
        <end position="430"/>
    </location>
</feature>
<feature type="domain" description="CSC1/OSCA1-like cytosolic" evidence="2">
    <location>
        <begin position="167"/>
        <end position="363"/>
    </location>
</feature>
<dbReference type="PANTHER" id="PTHR13018:SF135">
    <property type="entry name" value="CSC1_OSCA1-LIKE 7TM REGION DOMAIN-CONTAINING PROTEIN"/>
    <property type="match status" value="1"/>
</dbReference>
<evidence type="ECO:0000313" key="3">
    <source>
        <dbReference type="EMBL" id="KAK2961297.1"/>
    </source>
</evidence>
<dbReference type="InterPro" id="IPR027815">
    <property type="entry name" value="CSC1/OSCA1-like_cyt"/>
</dbReference>
<dbReference type="PANTHER" id="PTHR13018">
    <property type="entry name" value="PROBABLE MEMBRANE PROTEIN DUF221-RELATED"/>
    <property type="match status" value="1"/>
</dbReference>
<organism evidence="3 4">
    <name type="scientific">Blattamonas nauphoetae</name>
    <dbReference type="NCBI Taxonomy" id="2049346"/>
    <lineage>
        <taxon>Eukaryota</taxon>
        <taxon>Metamonada</taxon>
        <taxon>Preaxostyla</taxon>
        <taxon>Oxymonadida</taxon>
        <taxon>Blattamonas</taxon>
    </lineage>
</organism>
<dbReference type="Pfam" id="PF14703">
    <property type="entry name" value="PHM7_cyt"/>
    <property type="match status" value="1"/>
</dbReference>
<feature type="transmembrane region" description="Helical" evidence="1">
    <location>
        <begin position="451"/>
        <end position="472"/>
    </location>
</feature>
<feature type="transmembrane region" description="Helical" evidence="1">
    <location>
        <begin position="563"/>
        <end position="585"/>
    </location>
</feature>
<feature type="transmembrane region" description="Helical" evidence="1">
    <location>
        <begin position="492"/>
        <end position="514"/>
    </location>
</feature>
<keyword evidence="1" id="KW-0812">Transmembrane</keyword>
<proteinExistence type="predicted"/>
<feature type="transmembrane region" description="Helical" evidence="1">
    <location>
        <begin position="615"/>
        <end position="636"/>
    </location>
</feature>
<reference evidence="3 4" key="1">
    <citation type="journal article" date="2022" name="bioRxiv">
        <title>Genomics of Preaxostyla Flagellates Illuminates Evolutionary Transitions and the Path Towards Mitochondrial Loss.</title>
        <authorList>
            <person name="Novak L.V.F."/>
            <person name="Treitli S.C."/>
            <person name="Pyrih J."/>
            <person name="Halakuc P."/>
            <person name="Pipaliya S.V."/>
            <person name="Vacek V."/>
            <person name="Brzon O."/>
            <person name="Soukal P."/>
            <person name="Eme L."/>
            <person name="Dacks J.B."/>
            <person name="Karnkowska A."/>
            <person name="Elias M."/>
            <person name="Hampl V."/>
        </authorList>
    </citation>
    <scope>NUCLEOTIDE SEQUENCE [LARGE SCALE GENOMIC DNA]</scope>
    <source>
        <strain evidence="3">NAU3</strain>
        <tissue evidence="3">Gut</tissue>
    </source>
</reference>
<protein>
    <recommendedName>
        <fullName evidence="2">CSC1/OSCA1-like cytosolic domain-containing protein</fullName>
    </recommendedName>
</protein>
<sequence>MSRQLPDVNHRTRYQKLSIAKKVRIAYQLNTKNLDARFYSESHRYKLSTSLSNVTLGSGIMNFFKIEKTLAKLFWILTIIAIGELLVNMLFAPFSEGNNVLLFITLGNYVVAASQSAQTNPKLYFIFITVALELSMLVVLTIFIFYLKRQLAETNKLPIGKFQNVSDYSVFVENIPRDIKSADDIATHFNQFAPVHSVLLIYDVEDYGANQTELNRCIENYHLSRLSDEPTVDGALQFRTNYMTTEMSIIDSRRAINPNPPKGSALLRKLGLLKDEEYWFDRIETLVQSRASFTDPKQKPTTGCAFVTFSDSWAQERVLSIYRDSDIRNCIGVPVGQKPMLMINNRVIFVSKAPAPSDMIFSNVGISLTKRRASNTIVFLITFLIVAAGVAIITFIRLKVREVSDFVVSTLISLGNTLVSKTIQFTVLFLQRFSFPLTFSGQQSQASTRLFLADFGMNALTLFFLSVLIKPIPFQGSFQTYSPRFYILSPDWFSTIVMMFLTNILIDIAIVILLEITQIVSFIFKIPTFLSADTKPQSSLNNAYLPSEWPAADRLAQIVKIEWICLMVSVCAPFLVPLLALFYTVQFFVDKRNILRVYAEPKHFGTELTRTTVQLLTISLHMHALITVVIFFVLCSTDVSLTANPAKLWPAFAYLMGYAVLLIFLVVQKMIQNTRHQAAMIKEKRWIEYRRKRGETYPMSDMENYVETYVDTHPLYSPLTHYLTFTPNSECRQEIPVFGLSSLNLAAVHQTMVGLIVEGVPKFHFLAGPESENRTYYSFYSQTPYFRRRRRKAPAMFVQRLVKQPKKILAEQGKTLVDMDTVARQGVKKQGVMNKLAARQQMLEQRRLRRHALLEWREERREEKKLAYLKAHADDETPLDSDFSFPSEAIASTTEYSKPSDLSNLTLDEVEQLKEFGESDSDGVAPEKLQKEKNEFDMRFNREYQQGVENVTAYKKQRKKDIRDDTVLNEEENLQRVLIQNAQRVHLRLQAYEAIRDAVISSDKTGNVSLDPANTENRFGIFHLINSESDSSSND</sequence>
<gene>
    <name evidence="3" type="ORF">BLNAU_3743</name>
</gene>
<dbReference type="SUPFAM" id="SSF54928">
    <property type="entry name" value="RNA-binding domain, RBD"/>
    <property type="match status" value="1"/>
</dbReference>
<name>A0ABQ9YC22_9EUKA</name>
<evidence type="ECO:0000256" key="1">
    <source>
        <dbReference type="SAM" id="Phobius"/>
    </source>
</evidence>
<dbReference type="Proteomes" id="UP001281761">
    <property type="component" value="Unassembled WGS sequence"/>
</dbReference>
<keyword evidence="4" id="KW-1185">Reference proteome</keyword>
<feature type="transmembrane region" description="Helical" evidence="1">
    <location>
        <begin position="648"/>
        <end position="667"/>
    </location>
</feature>
<comment type="caution">
    <text evidence="3">The sequence shown here is derived from an EMBL/GenBank/DDBJ whole genome shotgun (WGS) entry which is preliminary data.</text>
</comment>
<dbReference type="InterPro" id="IPR035979">
    <property type="entry name" value="RBD_domain_sf"/>
</dbReference>
<dbReference type="InterPro" id="IPR012677">
    <property type="entry name" value="Nucleotide-bd_a/b_plait_sf"/>
</dbReference>
<dbReference type="InterPro" id="IPR045122">
    <property type="entry name" value="Csc1-like"/>
</dbReference>
<keyword evidence="1" id="KW-1133">Transmembrane helix</keyword>
<feature type="transmembrane region" description="Helical" evidence="1">
    <location>
        <begin position="73"/>
        <end position="92"/>
    </location>
</feature>
<keyword evidence="1" id="KW-0472">Membrane</keyword>
<feature type="transmembrane region" description="Helical" evidence="1">
    <location>
        <begin position="377"/>
        <end position="400"/>
    </location>
</feature>
<accession>A0ABQ9YC22</accession>
<dbReference type="Gene3D" id="3.30.70.330">
    <property type="match status" value="1"/>
</dbReference>
<evidence type="ECO:0000259" key="2">
    <source>
        <dbReference type="Pfam" id="PF14703"/>
    </source>
</evidence>